<evidence type="ECO:0000256" key="3">
    <source>
        <dbReference type="ARBA" id="ARBA00004961"/>
    </source>
</evidence>
<evidence type="ECO:0000256" key="5">
    <source>
        <dbReference type="ARBA" id="ARBA00013198"/>
    </source>
</evidence>
<comment type="function">
    <text evidence="2 7">Hydrolysis of 6-phosphogluconolactone to 6-phosphogluconate.</text>
</comment>
<sequence>MNTLGKLIRTENREEWVLVSASFIAEALLNTLAVKERAVLAISGGNTPGMVFKELVSGNYLDNDQWERVCFCWVDERIVPDKHPDSNYWSALQVIGELPSSFYPMYHHAEGAALSAKKYSALISSLAGEDDLPAFDLIILGMGNDGHTASLFPGTKALQQTNELVVINEVPQLSATRMSLTFPVLRNARMILVLINGDEKKKLLMQLVCGNTGYPIEEALKGKNDKTWIYY</sequence>
<dbReference type="PANTHER" id="PTHR11054:SF0">
    <property type="entry name" value="6-PHOSPHOGLUCONOLACTONASE"/>
    <property type="match status" value="1"/>
</dbReference>
<evidence type="ECO:0000256" key="7">
    <source>
        <dbReference type="RuleBase" id="RU365095"/>
    </source>
</evidence>
<dbReference type="InterPro" id="IPR006148">
    <property type="entry name" value="Glc/Gal-6P_isomerase"/>
</dbReference>
<dbReference type="InterPro" id="IPR039104">
    <property type="entry name" value="6PGL"/>
</dbReference>
<evidence type="ECO:0000256" key="1">
    <source>
        <dbReference type="ARBA" id="ARBA00000832"/>
    </source>
</evidence>
<evidence type="ECO:0000259" key="8">
    <source>
        <dbReference type="Pfam" id="PF01182"/>
    </source>
</evidence>
<dbReference type="PANTHER" id="PTHR11054">
    <property type="entry name" value="6-PHOSPHOGLUCONOLACTONASE"/>
    <property type="match status" value="1"/>
</dbReference>
<name>A0A7K1Y2V5_9SPHI</name>
<dbReference type="GO" id="GO:0005975">
    <property type="term" value="P:carbohydrate metabolic process"/>
    <property type="evidence" value="ECO:0007669"/>
    <property type="project" value="UniProtKB-UniRule"/>
</dbReference>
<comment type="catalytic activity">
    <reaction evidence="1 7">
        <text>6-phospho-D-glucono-1,5-lactone + H2O = 6-phospho-D-gluconate + H(+)</text>
        <dbReference type="Rhea" id="RHEA:12556"/>
        <dbReference type="ChEBI" id="CHEBI:15377"/>
        <dbReference type="ChEBI" id="CHEBI:15378"/>
        <dbReference type="ChEBI" id="CHEBI:57955"/>
        <dbReference type="ChEBI" id="CHEBI:58759"/>
        <dbReference type="EC" id="3.1.1.31"/>
    </reaction>
</comment>
<gene>
    <name evidence="7 9" type="primary">pgl</name>
    <name evidence="9" type="ORF">GS398_19120</name>
</gene>
<dbReference type="NCBIfam" id="TIGR01198">
    <property type="entry name" value="pgl"/>
    <property type="match status" value="1"/>
</dbReference>
<dbReference type="Pfam" id="PF01182">
    <property type="entry name" value="Glucosamine_iso"/>
    <property type="match status" value="1"/>
</dbReference>
<dbReference type="EMBL" id="WVHS01000005">
    <property type="protein sequence ID" value="MXV17418.1"/>
    <property type="molecule type" value="Genomic_DNA"/>
</dbReference>
<comment type="caution">
    <text evidence="9">The sequence shown here is derived from an EMBL/GenBank/DDBJ whole genome shotgun (WGS) entry which is preliminary data.</text>
</comment>
<evidence type="ECO:0000256" key="2">
    <source>
        <dbReference type="ARBA" id="ARBA00002681"/>
    </source>
</evidence>
<protein>
    <recommendedName>
        <fullName evidence="6 7">6-phosphogluconolactonase</fullName>
        <shortName evidence="7">6PGL</shortName>
        <ecNumber evidence="5 7">3.1.1.31</ecNumber>
    </recommendedName>
</protein>
<dbReference type="GO" id="GO:0006098">
    <property type="term" value="P:pentose-phosphate shunt"/>
    <property type="evidence" value="ECO:0007669"/>
    <property type="project" value="UniProtKB-UniPathway"/>
</dbReference>
<dbReference type="GO" id="GO:0017057">
    <property type="term" value="F:6-phosphogluconolactonase activity"/>
    <property type="evidence" value="ECO:0007669"/>
    <property type="project" value="UniProtKB-UniRule"/>
</dbReference>
<comment type="similarity">
    <text evidence="4 7">Belongs to the glucosamine/galactosamine-6-phosphate isomerase family. 6-phosphogluconolactonase subfamily.</text>
</comment>
<evidence type="ECO:0000256" key="6">
    <source>
        <dbReference type="ARBA" id="ARBA00020337"/>
    </source>
</evidence>
<dbReference type="Gene3D" id="3.40.50.1360">
    <property type="match status" value="1"/>
</dbReference>
<dbReference type="InterPro" id="IPR037171">
    <property type="entry name" value="NagB/RpiA_transferase-like"/>
</dbReference>
<evidence type="ECO:0000313" key="9">
    <source>
        <dbReference type="EMBL" id="MXV17418.1"/>
    </source>
</evidence>
<organism evidence="9 10">
    <name type="scientific">Hufsiella ginkgonis</name>
    <dbReference type="NCBI Taxonomy" id="2695274"/>
    <lineage>
        <taxon>Bacteria</taxon>
        <taxon>Pseudomonadati</taxon>
        <taxon>Bacteroidota</taxon>
        <taxon>Sphingobacteriia</taxon>
        <taxon>Sphingobacteriales</taxon>
        <taxon>Sphingobacteriaceae</taxon>
        <taxon>Hufsiella</taxon>
    </lineage>
</organism>
<dbReference type="AlphaFoldDB" id="A0A7K1Y2V5"/>
<accession>A0A7K1Y2V5</accession>
<dbReference type="Proteomes" id="UP000451233">
    <property type="component" value="Unassembled WGS sequence"/>
</dbReference>
<comment type="pathway">
    <text evidence="3 7">Carbohydrate degradation; pentose phosphate pathway; D-ribulose 5-phosphate from D-glucose 6-phosphate (oxidative stage): step 2/3.</text>
</comment>
<feature type="domain" description="Glucosamine/galactosamine-6-phosphate isomerase" evidence="8">
    <location>
        <begin position="13"/>
        <end position="228"/>
    </location>
</feature>
<keyword evidence="10" id="KW-1185">Reference proteome</keyword>
<dbReference type="CDD" id="cd01400">
    <property type="entry name" value="6PGL"/>
    <property type="match status" value="1"/>
</dbReference>
<keyword evidence="7 9" id="KW-0378">Hydrolase</keyword>
<evidence type="ECO:0000256" key="4">
    <source>
        <dbReference type="ARBA" id="ARBA00010662"/>
    </source>
</evidence>
<dbReference type="RefSeq" id="WP_160908427.1">
    <property type="nucleotide sequence ID" value="NZ_WVHS01000005.1"/>
</dbReference>
<reference evidence="9 10" key="1">
    <citation type="submission" date="2019-11" db="EMBL/GenBank/DDBJ databases">
        <title>Pedobacter sp. HMF7056 Genome sequencing and assembly.</title>
        <authorList>
            <person name="Kang H."/>
            <person name="Kim H."/>
            <person name="Joh K."/>
        </authorList>
    </citation>
    <scope>NUCLEOTIDE SEQUENCE [LARGE SCALE GENOMIC DNA]</scope>
    <source>
        <strain evidence="9 10">HMF7056</strain>
    </source>
</reference>
<dbReference type="UniPathway" id="UPA00115">
    <property type="reaction ID" value="UER00409"/>
</dbReference>
<proteinExistence type="inferred from homology"/>
<dbReference type="SUPFAM" id="SSF100950">
    <property type="entry name" value="NagB/RpiA/CoA transferase-like"/>
    <property type="match status" value="1"/>
</dbReference>
<dbReference type="InterPro" id="IPR005900">
    <property type="entry name" value="6-phosphogluconolactonase_DevB"/>
</dbReference>
<evidence type="ECO:0000313" key="10">
    <source>
        <dbReference type="Proteomes" id="UP000451233"/>
    </source>
</evidence>
<dbReference type="EC" id="3.1.1.31" evidence="5 7"/>